<dbReference type="EMBL" id="LGUT01000291">
    <property type="protein sequence ID" value="KOG91371.1"/>
    <property type="molecule type" value="Genomic_DNA"/>
</dbReference>
<dbReference type="Pfam" id="PF07730">
    <property type="entry name" value="HisKA_3"/>
    <property type="match status" value="1"/>
</dbReference>
<evidence type="ECO:0008006" key="9">
    <source>
        <dbReference type="Google" id="ProtNLM"/>
    </source>
</evidence>
<name>A0ABR5JDA5_9ACTN</name>
<dbReference type="Gene3D" id="3.30.565.10">
    <property type="entry name" value="Histidine kinase-like ATPase, C-terminal domain"/>
    <property type="match status" value="1"/>
</dbReference>
<keyword evidence="4" id="KW-0812">Transmembrane</keyword>
<evidence type="ECO:0000256" key="3">
    <source>
        <dbReference type="ARBA" id="ARBA00023012"/>
    </source>
</evidence>
<feature type="transmembrane region" description="Helical" evidence="4">
    <location>
        <begin position="119"/>
        <end position="140"/>
    </location>
</feature>
<keyword evidence="2" id="KW-0418">Kinase</keyword>
<keyword evidence="4" id="KW-1133">Transmembrane helix</keyword>
<dbReference type="Pfam" id="PF02518">
    <property type="entry name" value="HATPase_c"/>
    <property type="match status" value="1"/>
</dbReference>
<evidence type="ECO:0000256" key="2">
    <source>
        <dbReference type="ARBA" id="ARBA00022777"/>
    </source>
</evidence>
<proteinExistence type="predicted"/>
<feature type="transmembrane region" description="Helical" evidence="4">
    <location>
        <begin position="55"/>
        <end position="74"/>
    </location>
</feature>
<accession>A0ABR5JDA5</accession>
<dbReference type="CDD" id="cd16917">
    <property type="entry name" value="HATPase_UhpB-NarQ-NarX-like"/>
    <property type="match status" value="1"/>
</dbReference>
<reference evidence="7 8" key="1">
    <citation type="submission" date="2015-07" db="EMBL/GenBank/DDBJ databases">
        <authorList>
            <person name="Ju K.-S."/>
            <person name="Doroghazi J.R."/>
            <person name="Metcalf W.W."/>
        </authorList>
    </citation>
    <scope>NUCLEOTIDE SEQUENCE [LARGE SCALE GENOMIC DNA]</scope>
    <source>
        <strain evidence="7 8">NRRL B-3589</strain>
    </source>
</reference>
<dbReference type="InterPro" id="IPR050482">
    <property type="entry name" value="Sensor_HK_TwoCompSys"/>
</dbReference>
<evidence type="ECO:0000313" key="7">
    <source>
        <dbReference type="EMBL" id="KOG91371.1"/>
    </source>
</evidence>
<dbReference type="SUPFAM" id="SSF55874">
    <property type="entry name" value="ATPase domain of HSP90 chaperone/DNA topoisomerase II/histidine kinase"/>
    <property type="match status" value="1"/>
</dbReference>
<sequence length="404" mass="43249">MEGAGPPPDGEPGGRHDVSRLAPRLTKTVVSVVVCGLGLVALLNTMAAGPGVGGVFLALGCMGVLLFFQLAYFTRSAILLTSRWRIPIFLLKAVCAFAPLFVFHQTWVGMPGFIAGDALLVLDSTWCWTLFTGVVVAMGGMQWSFTPDLPDTAYTAISTALTGLIVYGLIRLTDMVAEVHRTRTALAEMAVAQERLRFARDLHDLLGYSLSAISLKSELTRRLIGHDDARAVAEVSDIIEISRQALADVRDVASQYRDLSLVAETRSARSVLDAAGIEVSMAVVHGSLPDRVGTVLATVLREGVTNVLGHSKAEHCEITIRQESGTVLITIVNDGAQPEPAALPARHGLGLASLTTRVEALGGRLTAGLTDPGHFRLQAEIPLHKPMFPKQQAQAPEGRRRIAQ</sequence>
<feature type="domain" description="Signal transduction histidine kinase subgroup 3 dimerisation and phosphoacceptor" evidence="6">
    <location>
        <begin position="194"/>
        <end position="258"/>
    </location>
</feature>
<protein>
    <recommendedName>
        <fullName evidence="9">Histidine kinase</fullName>
    </recommendedName>
</protein>
<dbReference type="InterPro" id="IPR011712">
    <property type="entry name" value="Sig_transdc_His_kin_sub3_dim/P"/>
</dbReference>
<evidence type="ECO:0000259" key="5">
    <source>
        <dbReference type="Pfam" id="PF02518"/>
    </source>
</evidence>
<organism evidence="7 8">
    <name type="scientific">Streptomyces varsoviensis</name>
    <dbReference type="NCBI Taxonomy" id="67373"/>
    <lineage>
        <taxon>Bacteria</taxon>
        <taxon>Bacillati</taxon>
        <taxon>Actinomycetota</taxon>
        <taxon>Actinomycetes</taxon>
        <taxon>Kitasatosporales</taxon>
        <taxon>Streptomycetaceae</taxon>
        <taxon>Streptomyces</taxon>
    </lineage>
</organism>
<keyword evidence="3" id="KW-0902">Two-component regulatory system</keyword>
<evidence type="ECO:0000259" key="6">
    <source>
        <dbReference type="Pfam" id="PF07730"/>
    </source>
</evidence>
<dbReference type="Proteomes" id="UP000037020">
    <property type="component" value="Unassembled WGS sequence"/>
</dbReference>
<feature type="transmembrane region" description="Helical" evidence="4">
    <location>
        <begin position="86"/>
        <end position="107"/>
    </location>
</feature>
<dbReference type="Gene3D" id="1.20.5.1930">
    <property type="match status" value="1"/>
</dbReference>
<dbReference type="InterPro" id="IPR003594">
    <property type="entry name" value="HATPase_dom"/>
</dbReference>
<evidence type="ECO:0000313" key="8">
    <source>
        <dbReference type="Proteomes" id="UP000037020"/>
    </source>
</evidence>
<dbReference type="PANTHER" id="PTHR24421">
    <property type="entry name" value="NITRATE/NITRITE SENSOR PROTEIN NARX-RELATED"/>
    <property type="match status" value="1"/>
</dbReference>
<dbReference type="InterPro" id="IPR036890">
    <property type="entry name" value="HATPase_C_sf"/>
</dbReference>
<keyword evidence="1" id="KW-0808">Transferase</keyword>
<keyword evidence="4" id="KW-0472">Membrane</keyword>
<comment type="caution">
    <text evidence="7">The sequence shown here is derived from an EMBL/GenBank/DDBJ whole genome shotgun (WGS) entry which is preliminary data.</text>
</comment>
<feature type="transmembrane region" description="Helical" evidence="4">
    <location>
        <begin position="152"/>
        <end position="170"/>
    </location>
</feature>
<evidence type="ECO:0000256" key="4">
    <source>
        <dbReference type="SAM" id="Phobius"/>
    </source>
</evidence>
<feature type="domain" description="Histidine kinase/HSP90-like ATPase" evidence="5">
    <location>
        <begin position="296"/>
        <end position="383"/>
    </location>
</feature>
<evidence type="ECO:0000256" key="1">
    <source>
        <dbReference type="ARBA" id="ARBA00022679"/>
    </source>
</evidence>
<feature type="transmembrane region" description="Helical" evidence="4">
    <location>
        <begin position="29"/>
        <end position="49"/>
    </location>
</feature>
<dbReference type="PANTHER" id="PTHR24421:SF63">
    <property type="entry name" value="SENSOR HISTIDINE KINASE DESK"/>
    <property type="match status" value="1"/>
</dbReference>
<keyword evidence="8" id="KW-1185">Reference proteome</keyword>
<gene>
    <name evidence="7" type="ORF">ADK38_03555</name>
</gene>